<reference evidence="2" key="1">
    <citation type="journal article" date="2014" name="Int. J. Syst. Evol. Microbiol.">
        <title>Complete genome sequence of Corynebacterium casei LMG S-19264T (=DSM 44701T), isolated from a smear-ripened cheese.</title>
        <authorList>
            <consortium name="US DOE Joint Genome Institute (JGI-PGF)"/>
            <person name="Walter F."/>
            <person name="Albersmeier A."/>
            <person name="Kalinowski J."/>
            <person name="Ruckert C."/>
        </authorList>
    </citation>
    <scope>NUCLEOTIDE SEQUENCE</scope>
    <source>
        <strain evidence="2">NBRC 103034</strain>
    </source>
</reference>
<evidence type="ECO:0000313" key="2">
    <source>
        <dbReference type="EMBL" id="GLQ01788.1"/>
    </source>
</evidence>
<sequence length="1695" mass="177372">MKLPSQGFGLLLMLFFLVACDRTSVSSDTSKEFTIELVRAPLSVEVGQSAVIEVQLQQNGQNIDGASYLWMEESVLPLGLVSNSNQGFFVAPSNIEQASIRVTASFSGMSLSKDITIDITSPVDVIGDVESLEVTGPTEVSSEHKVILNAAYTVNGLVDSDKEISWELLSEQTVSWQQIDNRVEVTAPNVFQDTELFFSAQTEDASGLLFDTIVVLTVKPTGISFVNQINTGTGKVDANSQSSHTVKQSTSGQTVHLTAKAEKSGGGGSFTYEWQQVSGTTVDLIDSASQTTSFIAPKQPGKLEFKVTATEVSSGKSTSQTQLVEIKPGPLQPQQGAKHQVYNGHGSVSLTAEVNGGTGPFTYKWTQTKGPDAMISSVNGKTTEVTPPEVTTDTDFQWVVQVTDADGHQVSITHDIQVKATAPLSVQIIKPKGCTTNCLVEEGDFVYPAATITSTLDRVSVLWESSDVAFTDATTEHPVFVVPNVNSETGIRVNVTVTDGTNTVSDSLLYTAKPVFKLAPHQNQIGSHLATGPGVSTAAPVQVESGKTFKPSIDVHVPPLDNGASLSYLWTVIEPNPKPNDLIIAGDNTAQPIINAPSVSSNTNIKLQATITYTSPEGKVITKTTDTQFQAVPVNAPSKPTLALSMAGHESVYSGHVVHPKTTVMNASGPLNYQWAQLSGPTITIADDKTDSPSFTAPSVSGHQDIVIEVEVSDGSALAKAQMTVTVDPVVAPPKLPLMVTASNDATVTANETVKPRVSLGNTFGSLSYLWVETTSIGISLTDPNTATPSFIAPNGPATVTLEVIVNDTANGSATDSVTYHVNNVLQVTAGAATRTLAEGNTLNLLASAKDADGAVSYAWTLADAGTTSLTKTSIINGSSSNASLDLPNVDADTKIKLQVTATDSVNTATATVAVTIQDRHMSVDLGADFDLSPSQTGYLNANVAGGKPPYTYSWTDDTNAALSSISDANPSFIAPSLTHEVELNYNLTVIDSLGNTAKDSVVVTVPALPLLVSAGNDFSIAESLSDVQLHGSVQHANEPVYTWTQISGSDVTPLKNANTLNASFTSPAKAAGTSEDLVFELSVTSNGRVKKDQVTVTVQGQPDISAHVTPVLYVNEGQIVSLVGTVIDADSSSPATVQSLTWSQLPTAASTITLSNSSVKGDVRSLTSTFIAPAYGNENQYIFTFAAQGTGNKISQTAMVEVLAAPSISAGADLRVRAGQTVILNATGSSLASYQWTQTAGIPIVALSGANQYNASFTAPDVTSDTTLTFTVVGMPIVGGASQQDMINVVVYEPTIVVMPKSATDITLTEGDPKLDVTVDFISSVGSAPITPTTISWTVTPSTAPADTFAPLNAATISINPQTGTAGTYKLDIVAGDTPGHYQAGNQSYTVLIKPAAPATLPLVDSRKLTAALKSINADLTSLNGIDKLVSLHAPVITGGTPPYTYSWTPPAKGVVLSGETTDNPTATISKPASECTYIGGDITLTVTDTKGQTVSATLPIKNSRGGDEVNPTPTSPVSCDVCRGPKFICERSHKTAVCGSDAAGNPESLASAEFYKYQYCINDVENLIDGSRYVTRRCATAETVNKELESRAKNSAWLGKLISVGTDPAVGCQQYNVHDLQDAHFSCSFICKGKVGGGFESGGARGCNIETVPAVNHNSIQLLESDYPVPTVPATIPGTGSPGACPNGIQPAM</sequence>
<accession>A0AA37W3M9</accession>
<dbReference type="Proteomes" id="UP001161408">
    <property type="component" value="Unassembled WGS sequence"/>
</dbReference>
<evidence type="ECO:0008006" key="4">
    <source>
        <dbReference type="Google" id="ProtNLM"/>
    </source>
</evidence>
<dbReference type="Pfam" id="PF22352">
    <property type="entry name" value="K319L-like_PKD"/>
    <property type="match status" value="3"/>
</dbReference>
<organism evidence="2 3">
    <name type="scientific">Pseudoalteromonas tetraodonis GFC</name>
    <dbReference type="NCBI Taxonomy" id="1315271"/>
    <lineage>
        <taxon>Bacteria</taxon>
        <taxon>Pseudomonadati</taxon>
        <taxon>Pseudomonadota</taxon>
        <taxon>Gammaproteobacteria</taxon>
        <taxon>Alteromonadales</taxon>
        <taxon>Pseudoalteromonadaceae</taxon>
        <taxon>Pseudoalteromonas</taxon>
    </lineage>
</organism>
<dbReference type="EMBL" id="BSNE01000002">
    <property type="protein sequence ID" value="GLQ01788.1"/>
    <property type="molecule type" value="Genomic_DNA"/>
</dbReference>
<gene>
    <name evidence="2" type="ORF">GCM10007914_06690</name>
</gene>
<feature type="chain" id="PRO_5041295997" description="PKD domain-containing protein" evidence="1">
    <location>
        <begin position="20"/>
        <end position="1695"/>
    </location>
</feature>
<evidence type="ECO:0000256" key="1">
    <source>
        <dbReference type="SAM" id="SignalP"/>
    </source>
</evidence>
<name>A0AA37W3M9_9GAMM</name>
<dbReference type="InterPro" id="IPR013783">
    <property type="entry name" value="Ig-like_fold"/>
</dbReference>
<keyword evidence="3" id="KW-1185">Reference proteome</keyword>
<dbReference type="Gene3D" id="2.60.40.3010">
    <property type="match status" value="1"/>
</dbReference>
<dbReference type="Gene3D" id="2.60.40.10">
    <property type="entry name" value="Immunoglobulins"/>
    <property type="match status" value="6"/>
</dbReference>
<proteinExistence type="predicted"/>
<reference evidence="2" key="2">
    <citation type="submission" date="2023-01" db="EMBL/GenBank/DDBJ databases">
        <title>Draft genome sequence of Pseudoalteromonas tetraodonis strain NBRC 103034.</title>
        <authorList>
            <person name="Sun Q."/>
            <person name="Mori K."/>
        </authorList>
    </citation>
    <scope>NUCLEOTIDE SEQUENCE</scope>
    <source>
        <strain evidence="2">NBRC 103034</strain>
    </source>
</reference>
<dbReference type="RefSeq" id="WP_096038703.1">
    <property type="nucleotide sequence ID" value="NZ_BJXY01000006.1"/>
</dbReference>
<protein>
    <recommendedName>
        <fullName evidence="4">PKD domain-containing protein</fullName>
    </recommendedName>
</protein>
<comment type="caution">
    <text evidence="2">The sequence shown here is derived from an EMBL/GenBank/DDBJ whole genome shotgun (WGS) entry which is preliminary data.</text>
</comment>
<feature type="signal peptide" evidence="1">
    <location>
        <begin position="1"/>
        <end position="19"/>
    </location>
</feature>
<keyword evidence="1" id="KW-0732">Signal</keyword>
<dbReference type="PROSITE" id="PS51257">
    <property type="entry name" value="PROKAR_LIPOPROTEIN"/>
    <property type="match status" value="1"/>
</dbReference>
<evidence type="ECO:0000313" key="3">
    <source>
        <dbReference type="Proteomes" id="UP001161408"/>
    </source>
</evidence>